<dbReference type="EMBL" id="BARU01017776">
    <property type="protein sequence ID" value="GAH61789.1"/>
    <property type="molecule type" value="Genomic_DNA"/>
</dbReference>
<protein>
    <submittedName>
        <fullName evidence="1">Uncharacterized protein</fullName>
    </submittedName>
</protein>
<sequence>EIKKLFQPHFQDLNYIYDNKCEDWIIFKNIKDD</sequence>
<reference evidence="1" key="1">
    <citation type="journal article" date="2014" name="Front. Microbiol.">
        <title>High frequency of phylogenetically diverse reductive dehalogenase-homologous genes in deep subseafloor sedimentary metagenomes.</title>
        <authorList>
            <person name="Kawai M."/>
            <person name="Futagami T."/>
            <person name="Toyoda A."/>
            <person name="Takaki Y."/>
            <person name="Nishi S."/>
            <person name="Hori S."/>
            <person name="Arai W."/>
            <person name="Tsubouchi T."/>
            <person name="Morono Y."/>
            <person name="Uchiyama I."/>
            <person name="Ito T."/>
            <person name="Fujiyama A."/>
            <person name="Inagaki F."/>
            <person name="Takami H."/>
        </authorList>
    </citation>
    <scope>NUCLEOTIDE SEQUENCE</scope>
    <source>
        <strain evidence="1">Expedition CK06-06</strain>
    </source>
</reference>
<proteinExistence type="predicted"/>
<evidence type="ECO:0000313" key="1">
    <source>
        <dbReference type="EMBL" id="GAH61789.1"/>
    </source>
</evidence>
<comment type="caution">
    <text evidence="1">The sequence shown here is derived from an EMBL/GenBank/DDBJ whole genome shotgun (WGS) entry which is preliminary data.</text>
</comment>
<organism evidence="1">
    <name type="scientific">marine sediment metagenome</name>
    <dbReference type="NCBI Taxonomy" id="412755"/>
    <lineage>
        <taxon>unclassified sequences</taxon>
        <taxon>metagenomes</taxon>
        <taxon>ecological metagenomes</taxon>
    </lineage>
</organism>
<name>X1I6P7_9ZZZZ</name>
<accession>X1I6P7</accession>
<gene>
    <name evidence="1" type="ORF">S03H2_29447</name>
</gene>
<feature type="non-terminal residue" evidence="1">
    <location>
        <position position="1"/>
    </location>
</feature>
<dbReference type="AlphaFoldDB" id="X1I6P7"/>